<feature type="domain" description="4'-phosphopantetheinyl transferase" evidence="9">
    <location>
        <begin position="2"/>
        <end position="111"/>
    </location>
</feature>
<evidence type="ECO:0000256" key="7">
    <source>
        <dbReference type="ARBA" id="ARBA00023160"/>
    </source>
</evidence>
<dbReference type="SUPFAM" id="SSF56214">
    <property type="entry name" value="4'-phosphopantetheinyl transferase"/>
    <property type="match status" value="1"/>
</dbReference>
<gene>
    <name evidence="8" type="primary">acpS</name>
    <name evidence="10" type="ORF">CRU91_00735</name>
</gene>
<dbReference type="Gene3D" id="3.90.470.20">
    <property type="entry name" value="4'-phosphopantetheinyl transferase domain"/>
    <property type="match status" value="1"/>
</dbReference>
<proteinExistence type="inferred from homology"/>
<feature type="binding site" evidence="8">
    <location>
        <position position="50"/>
    </location>
    <ligand>
        <name>Mg(2+)</name>
        <dbReference type="ChEBI" id="CHEBI:18420"/>
    </ligand>
</feature>
<dbReference type="InterPro" id="IPR002582">
    <property type="entry name" value="ACPS"/>
</dbReference>
<evidence type="ECO:0000313" key="11">
    <source>
        <dbReference type="Proteomes" id="UP000252669"/>
    </source>
</evidence>
<keyword evidence="7 8" id="KW-0275">Fatty acid biosynthesis</keyword>
<reference evidence="10 11" key="1">
    <citation type="submission" date="2017-10" db="EMBL/GenBank/DDBJ databases">
        <title>Genomics of the genus Arcobacter.</title>
        <authorList>
            <person name="Perez-Cataluna A."/>
            <person name="Figueras M.J."/>
        </authorList>
    </citation>
    <scope>NUCLEOTIDE SEQUENCE [LARGE SCALE GENOMIC DNA]</scope>
    <source>
        <strain evidence="10 11">CECT 9230</strain>
    </source>
</reference>
<keyword evidence="8" id="KW-0963">Cytoplasm</keyword>
<evidence type="ECO:0000256" key="6">
    <source>
        <dbReference type="ARBA" id="ARBA00023098"/>
    </source>
</evidence>
<evidence type="ECO:0000256" key="5">
    <source>
        <dbReference type="ARBA" id="ARBA00022842"/>
    </source>
</evidence>
<dbReference type="GO" id="GO:0000287">
    <property type="term" value="F:magnesium ion binding"/>
    <property type="evidence" value="ECO:0007669"/>
    <property type="project" value="UniProtKB-UniRule"/>
</dbReference>
<accession>A0A366MVC5</accession>
<dbReference type="EMBL" id="PDKB01000001">
    <property type="protein sequence ID" value="RBQ30201.1"/>
    <property type="molecule type" value="Genomic_DNA"/>
</dbReference>
<keyword evidence="1 8" id="KW-0444">Lipid biosynthesis</keyword>
<dbReference type="GO" id="GO:0008897">
    <property type="term" value="F:holo-[acyl-carrier-protein] synthase activity"/>
    <property type="evidence" value="ECO:0007669"/>
    <property type="project" value="UniProtKB-UniRule"/>
</dbReference>
<evidence type="ECO:0000256" key="3">
    <source>
        <dbReference type="ARBA" id="ARBA00022723"/>
    </source>
</evidence>
<dbReference type="RefSeq" id="WP_113892407.1">
    <property type="nucleotide sequence ID" value="NZ_JANJGA010000002.1"/>
</dbReference>
<comment type="caution">
    <text evidence="10">The sequence shown here is derived from an EMBL/GenBank/DDBJ whole genome shotgun (WGS) entry which is preliminary data.</text>
</comment>
<evidence type="ECO:0000256" key="1">
    <source>
        <dbReference type="ARBA" id="ARBA00022516"/>
    </source>
</evidence>
<keyword evidence="2 8" id="KW-0808">Transferase</keyword>
<evidence type="ECO:0000256" key="2">
    <source>
        <dbReference type="ARBA" id="ARBA00022679"/>
    </source>
</evidence>
<keyword evidence="6 8" id="KW-0443">Lipid metabolism</keyword>
<comment type="similarity">
    <text evidence="8">Belongs to the P-Pant transferase superfamily. AcpS family.</text>
</comment>
<dbReference type="OrthoDB" id="517356at2"/>
<evidence type="ECO:0000259" key="9">
    <source>
        <dbReference type="Pfam" id="PF01648"/>
    </source>
</evidence>
<organism evidence="10 11">
    <name type="scientific">Aliarcobacter vitoriensis</name>
    <dbReference type="NCBI Taxonomy" id="2011099"/>
    <lineage>
        <taxon>Bacteria</taxon>
        <taxon>Pseudomonadati</taxon>
        <taxon>Campylobacterota</taxon>
        <taxon>Epsilonproteobacteria</taxon>
        <taxon>Campylobacterales</taxon>
        <taxon>Arcobacteraceae</taxon>
        <taxon>Aliarcobacter</taxon>
    </lineage>
</organism>
<evidence type="ECO:0000256" key="8">
    <source>
        <dbReference type="HAMAP-Rule" id="MF_00101"/>
    </source>
</evidence>
<sequence>MIGIDIVSIDRIKKMYDKFGEKFYDRFLNKDEQEFVKSYQTAAGFWAAKEAASKAIGTGIGEICSFDDIKIKKDKNNAPKIKYSKNLRKKFKIKKSHLSITHDGGFAIAVVVNSLKKVKI</sequence>
<dbReference type="Pfam" id="PF01648">
    <property type="entry name" value="ACPS"/>
    <property type="match status" value="1"/>
</dbReference>
<evidence type="ECO:0000313" key="10">
    <source>
        <dbReference type="EMBL" id="RBQ30201.1"/>
    </source>
</evidence>
<keyword evidence="4 8" id="KW-0276">Fatty acid metabolism</keyword>
<keyword evidence="5 8" id="KW-0460">Magnesium</keyword>
<dbReference type="Proteomes" id="UP000252669">
    <property type="component" value="Unassembled WGS sequence"/>
</dbReference>
<feature type="binding site" evidence="8">
    <location>
        <position position="5"/>
    </location>
    <ligand>
        <name>Mg(2+)</name>
        <dbReference type="ChEBI" id="CHEBI:18420"/>
    </ligand>
</feature>
<evidence type="ECO:0000256" key="4">
    <source>
        <dbReference type="ARBA" id="ARBA00022832"/>
    </source>
</evidence>
<dbReference type="GO" id="GO:0005737">
    <property type="term" value="C:cytoplasm"/>
    <property type="evidence" value="ECO:0007669"/>
    <property type="project" value="UniProtKB-SubCell"/>
</dbReference>
<protein>
    <recommendedName>
        <fullName evidence="8">Holo-[acyl-carrier-protein] synthase</fullName>
        <shortName evidence="8">Holo-ACP synthase</shortName>
        <ecNumber evidence="8">2.7.8.7</ecNumber>
    </recommendedName>
    <alternativeName>
        <fullName evidence="8">4'-phosphopantetheinyl transferase AcpS</fullName>
    </alternativeName>
</protein>
<dbReference type="InterPro" id="IPR008278">
    <property type="entry name" value="4-PPantetheinyl_Trfase_dom"/>
</dbReference>
<dbReference type="GO" id="GO:0006633">
    <property type="term" value="P:fatty acid biosynthetic process"/>
    <property type="evidence" value="ECO:0007669"/>
    <property type="project" value="UniProtKB-UniRule"/>
</dbReference>
<keyword evidence="3 8" id="KW-0479">Metal-binding</keyword>
<dbReference type="NCBIfam" id="TIGR00556">
    <property type="entry name" value="pantethn_trn"/>
    <property type="match status" value="1"/>
</dbReference>
<dbReference type="AlphaFoldDB" id="A0A366MVC5"/>
<dbReference type="InterPro" id="IPR037143">
    <property type="entry name" value="4-PPantetheinyl_Trfase_dom_sf"/>
</dbReference>
<comment type="cofactor">
    <cofactor evidence="8">
        <name>Mg(2+)</name>
        <dbReference type="ChEBI" id="CHEBI:18420"/>
    </cofactor>
</comment>
<dbReference type="NCBIfam" id="TIGR00516">
    <property type="entry name" value="acpS"/>
    <property type="match status" value="1"/>
</dbReference>
<comment type="function">
    <text evidence="8">Transfers the 4'-phosphopantetheine moiety from coenzyme A to a Ser of acyl-carrier-protein.</text>
</comment>
<dbReference type="HAMAP" id="MF_00101">
    <property type="entry name" value="AcpS"/>
    <property type="match status" value="1"/>
</dbReference>
<dbReference type="EC" id="2.7.8.7" evidence="8"/>
<comment type="catalytic activity">
    <reaction evidence="8">
        <text>apo-[ACP] + CoA = holo-[ACP] + adenosine 3',5'-bisphosphate + H(+)</text>
        <dbReference type="Rhea" id="RHEA:12068"/>
        <dbReference type="Rhea" id="RHEA-COMP:9685"/>
        <dbReference type="Rhea" id="RHEA-COMP:9690"/>
        <dbReference type="ChEBI" id="CHEBI:15378"/>
        <dbReference type="ChEBI" id="CHEBI:29999"/>
        <dbReference type="ChEBI" id="CHEBI:57287"/>
        <dbReference type="ChEBI" id="CHEBI:58343"/>
        <dbReference type="ChEBI" id="CHEBI:64479"/>
        <dbReference type="EC" id="2.7.8.7"/>
    </reaction>
</comment>
<keyword evidence="11" id="KW-1185">Reference proteome</keyword>
<comment type="subcellular location">
    <subcellularLocation>
        <location evidence="8">Cytoplasm</location>
    </subcellularLocation>
</comment>
<dbReference type="InterPro" id="IPR004568">
    <property type="entry name" value="Ppantetheine-prot_Trfase_dom"/>
</dbReference>
<name>A0A366MVC5_9BACT</name>